<keyword evidence="2" id="KW-1185">Reference proteome</keyword>
<organism evidence="1 2">
    <name type="scientific">Ophiocordyceps sinensis</name>
    <dbReference type="NCBI Taxonomy" id="72228"/>
    <lineage>
        <taxon>Eukaryota</taxon>
        <taxon>Fungi</taxon>
        <taxon>Dikarya</taxon>
        <taxon>Ascomycota</taxon>
        <taxon>Pezizomycotina</taxon>
        <taxon>Sordariomycetes</taxon>
        <taxon>Hypocreomycetidae</taxon>
        <taxon>Hypocreales</taxon>
        <taxon>Ophiocordycipitaceae</taxon>
        <taxon>Ophiocordyceps</taxon>
    </lineage>
</organism>
<sequence>MPSVSSETSVIKVTQWFHSERLDENLWRDDPRYLFCIPPRISKYATTADDAAIQCQIDIAGIKNIGFFDGSLSTIGGFTALVHPETLPERVAAVSYLTEFLGYYDDIESPEPDEISIEPSQFSVRKQLSIQDSAWKLRSKTAFSKALSSIHDIDPILGGEVLQAWQDWRLADKHLNDHFDEYKGLDEYLQDRIIDLAWGPSLATALFGANITLSEAEEASGDHVIAPLLEHESMAYRSAAP</sequence>
<comment type="caution">
    <text evidence="1">The sequence shown here is derived from an EMBL/GenBank/DDBJ whole genome shotgun (WGS) entry which is preliminary data.</text>
</comment>
<dbReference type="SUPFAM" id="SSF48576">
    <property type="entry name" value="Terpenoid synthases"/>
    <property type="match status" value="1"/>
</dbReference>
<gene>
    <name evidence="1" type="ORF">G6O67_002801</name>
</gene>
<protein>
    <recommendedName>
        <fullName evidence="3">Terpenoid synthase</fullName>
    </recommendedName>
</protein>
<dbReference type="OrthoDB" id="6921389at2759"/>
<dbReference type="Gene3D" id="1.10.600.10">
    <property type="entry name" value="Farnesyl Diphosphate Synthase"/>
    <property type="match status" value="1"/>
</dbReference>
<dbReference type="Proteomes" id="UP000557566">
    <property type="component" value="Unassembled WGS sequence"/>
</dbReference>
<evidence type="ECO:0008006" key="3">
    <source>
        <dbReference type="Google" id="ProtNLM"/>
    </source>
</evidence>
<evidence type="ECO:0000313" key="2">
    <source>
        <dbReference type="Proteomes" id="UP000557566"/>
    </source>
</evidence>
<accession>A0A8H4PV27</accession>
<dbReference type="InterPro" id="IPR008949">
    <property type="entry name" value="Isoprenoid_synthase_dom_sf"/>
</dbReference>
<dbReference type="AlphaFoldDB" id="A0A8H4PV27"/>
<dbReference type="EMBL" id="JAAVMX010000003">
    <property type="protein sequence ID" value="KAF4510957.1"/>
    <property type="molecule type" value="Genomic_DNA"/>
</dbReference>
<proteinExistence type="predicted"/>
<evidence type="ECO:0000313" key="1">
    <source>
        <dbReference type="EMBL" id="KAF4510957.1"/>
    </source>
</evidence>
<name>A0A8H4PV27_9HYPO</name>
<reference evidence="1 2" key="1">
    <citation type="journal article" date="2020" name="Genome Biol. Evol.">
        <title>A new high-quality draft genome assembly of the Chinese cordyceps Ophiocordyceps sinensis.</title>
        <authorList>
            <person name="Shu R."/>
            <person name="Zhang J."/>
            <person name="Meng Q."/>
            <person name="Zhang H."/>
            <person name="Zhou G."/>
            <person name="Li M."/>
            <person name="Wu P."/>
            <person name="Zhao Y."/>
            <person name="Chen C."/>
            <person name="Qin Q."/>
        </authorList>
    </citation>
    <scope>NUCLEOTIDE SEQUENCE [LARGE SCALE GENOMIC DNA]</scope>
    <source>
        <strain evidence="1 2">IOZ07</strain>
    </source>
</reference>